<dbReference type="Proteomes" id="UP001219525">
    <property type="component" value="Unassembled WGS sequence"/>
</dbReference>
<evidence type="ECO:0000313" key="3">
    <source>
        <dbReference type="Proteomes" id="UP001219525"/>
    </source>
</evidence>
<comment type="caution">
    <text evidence="2">The sequence shown here is derived from an EMBL/GenBank/DDBJ whole genome shotgun (WGS) entry which is preliminary data.</text>
</comment>
<dbReference type="AlphaFoldDB" id="A0AAD6YL64"/>
<proteinExistence type="predicted"/>
<dbReference type="InterPro" id="IPR036047">
    <property type="entry name" value="F-box-like_dom_sf"/>
</dbReference>
<evidence type="ECO:0000256" key="1">
    <source>
        <dbReference type="SAM" id="MobiDB-lite"/>
    </source>
</evidence>
<evidence type="ECO:0000313" key="2">
    <source>
        <dbReference type="EMBL" id="KAJ7222424.1"/>
    </source>
</evidence>
<gene>
    <name evidence="2" type="ORF">GGX14DRAFT_428747</name>
</gene>
<protein>
    <recommendedName>
        <fullName evidence="4">F-box domain-containing protein</fullName>
    </recommendedName>
</protein>
<accession>A0AAD6YL64</accession>
<keyword evidence="3" id="KW-1185">Reference proteome</keyword>
<feature type="compositionally biased region" description="Basic residues" evidence="1">
    <location>
        <begin position="10"/>
        <end position="21"/>
    </location>
</feature>
<name>A0AAD6YL64_9AGAR</name>
<evidence type="ECO:0008006" key="4">
    <source>
        <dbReference type="Google" id="ProtNLM"/>
    </source>
</evidence>
<feature type="region of interest" description="Disordered" evidence="1">
    <location>
        <begin position="1"/>
        <end position="28"/>
    </location>
</feature>
<dbReference type="EMBL" id="JARJCW010000007">
    <property type="protein sequence ID" value="KAJ7222424.1"/>
    <property type="molecule type" value="Genomic_DNA"/>
</dbReference>
<organism evidence="2 3">
    <name type="scientific">Mycena pura</name>
    <dbReference type="NCBI Taxonomy" id="153505"/>
    <lineage>
        <taxon>Eukaryota</taxon>
        <taxon>Fungi</taxon>
        <taxon>Dikarya</taxon>
        <taxon>Basidiomycota</taxon>
        <taxon>Agaricomycotina</taxon>
        <taxon>Agaricomycetes</taxon>
        <taxon>Agaricomycetidae</taxon>
        <taxon>Agaricales</taxon>
        <taxon>Marasmiineae</taxon>
        <taxon>Mycenaceae</taxon>
        <taxon>Mycena</taxon>
    </lineage>
</organism>
<feature type="compositionally biased region" description="Basic and acidic residues" evidence="1">
    <location>
        <begin position="613"/>
        <end position="626"/>
    </location>
</feature>
<feature type="region of interest" description="Disordered" evidence="1">
    <location>
        <begin position="602"/>
        <end position="652"/>
    </location>
</feature>
<sequence>MNPNPTQPNKAHRRPRKRSKQSKPTATDAPFLASTRLGGLPFELIAEILLYTPSPKDVLAVARCCKYLCNTLLRDESAFIWRSVRQNCSPEPLPDPQNINLTESAFAALLFDGGNCTSCGRATLNVLSSISLRLRLCGQCKSKPEAHITRVANPSILMRLTRKALAWIPLAESPACFWSLEDPSKTWPSANTIYLNSDMAAAQSEYTTANADVVDLRHKRDIALSPVKMSFYVAVHNWKVKRQQLAGQIKAQNEAFGKELARKEGYDYYELLNGSATYHALHFHRTKNLALVTRLDFDVVAAKIEAEMFSKQARQERRTREGFIRTSRTEVEQHYNRLVSASAAQVPPAPLPSLSEFRTLPILRLLQTPESSTAPQRDAKHAYGVGQELRKQDTLVHKMVTAELDRWRKDAETNLGATLGFSEWKTARCNRLRPVARLTARWTCGKCDKVARAYKWDKCLDFVGVCKHQCTKDSKRNVKEDSSWSANNFVKDDKAINAMTKLVQLCGIDTEDQGSFEALDGIGPRILCLSCSAAIVMRPSNVVGHSHRHNGMEMSLLTPQDAAALVAAPIEKDLAKRLLGFDAHKKGLGTFGCRHCEQFRDPRAEEQVPQADRTSEKTSESGEQKRRGPKFTRKQPKEFEFNGLRSHLKEKHSVELPSDEDFYHVHVSKTLI</sequence>
<dbReference type="SUPFAM" id="SSF81383">
    <property type="entry name" value="F-box domain"/>
    <property type="match status" value="1"/>
</dbReference>
<reference evidence="2" key="1">
    <citation type="submission" date="2023-03" db="EMBL/GenBank/DDBJ databases">
        <title>Massive genome expansion in bonnet fungi (Mycena s.s.) driven by repeated elements and novel gene families across ecological guilds.</title>
        <authorList>
            <consortium name="Lawrence Berkeley National Laboratory"/>
            <person name="Harder C.B."/>
            <person name="Miyauchi S."/>
            <person name="Viragh M."/>
            <person name="Kuo A."/>
            <person name="Thoen E."/>
            <person name="Andreopoulos B."/>
            <person name="Lu D."/>
            <person name="Skrede I."/>
            <person name="Drula E."/>
            <person name="Henrissat B."/>
            <person name="Morin E."/>
            <person name="Kohler A."/>
            <person name="Barry K."/>
            <person name="LaButti K."/>
            <person name="Morin E."/>
            <person name="Salamov A."/>
            <person name="Lipzen A."/>
            <person name="Mereny Z."/>
            <person name="Hegedus B."/>
            <person name="Baldrian P."/>
            <person name="Stursova M."/>
            <person name="Weitz H."/>
            <person name="Taylor A."/>
            <person name="Grigoriev I.V."/>
            <person name="Nagy L.G."/>
            <person name="Martin F."/>
            <person name="Kauserud H."/>
        </authorList>
    </citation>
    <scope>NUCLEOTIDE SEQUENCE</scope>
    <source>
        <strain evidence="2">9144</strain>
    </source>
</reference>